<accession>A0AA86S8V0</accession>
<dbReference type="Gramene" id="rna-AYBTSS11_LOCUS359">
    <property type="protein sequence ID" value="CAJ1790585.1"/>
    <property type="gene ID" value="gene-AYBTSS11_LOCUS359"/>
</dbReference>
<organism evidence="2 3">
    <name type="scientific">Sphenostylis stenocarpa</name>
    <dbReference type="NCBI Taxonomy" id="92480"/>
    <lineage>
        <taxon>Eukaryota</taxon>
        <taxon>Viridiplantae</taxon>
        <taxon>Streptophyta</taxon>
        <taxon>Embryophyta</taxon>
        <taxon>Tracheophyta</taxon>
        <taxon>Spermatophyta</taxon>
        <taxon>Magnoliopsida</taxon>
        <taxon>eudicotyledons</taxon>
        <taxon>Gunneridae</taxon>
        <taxon>Pentapetalae</taxon>
        <taxon>rosids</taxon>
        <taxon>fabids</taxon>
        <taxon>Fabales</taxon>
        <taxon>Fabaceae</taxon>
        <taxon>Papilionoideae</taxon>
        <taxon>50 kb inversion clade</taxon>
        <taxon>NPAAA clade</taxon>
        <taxon>indigoferoid/millettioid clade</taxon>
        <taxon>Phaseoleae</taxon>
        <taxon>Sphenostylis</taxon>
    </lineage>
</organism>
<dbReference type="Proteomes" id="UP001189624">
    <property type="component" value="Chromosome 1"/>
</dbReference>
<reference evidence="2" key="1">
    <citation type="submission" date="2023-10" db="EMBL/GenBank/DDBJ databases">
        <authorList>
            <person name="Domelevo Entfellner J.-B."/>
        </authorList>
    </citation>
    <scope>NUCLEOTIDE SEQUENCE</scope>
</reference>
<gene>
    <name evidence="2" type="ORF">AYBTSS11_LOCUS359</name>
</gene>
<protein>
    <submittedName>
        <fullName evidence="2">Uncharacterized protein</fullName>
    </submittedName>
</protein>
<evidence type="ECO:0000313" key="2">
    <source>
        <dbReference type="EMBL" id="CAJ1790585.1"/>
    </source>
</evidence>
<feature type="region of interest" description="Disordered" evidence="1">
    <location>
        <begin position="42"/>
        <end position="61"/>
    </location>
</feature>
<evidence type="ECO:0000256" key="1">
    <source>
        <dbReference type="SAM" id="MobiDB-lite"/>
    </source>
</evidence>
<keyword evidence="3" id="KW-1185">Reference proteome</keyword>
<proteinExistence type="predicted"/>
<sequence>MAGNGNDIVHLAVKPISVKASSTHNKLRNTVWARKQNAVEELGQQPSESNFIPDSIEHSWS</sequence>
<dbReference type="EMBL" id="OY731398">
    <property type="protein sequence ID" value="CAJ1790585.1"/>
    <property type="molecule type" value="Genomic_DNA"/>
</dbReference>
<evidence type="ECO:0000313" key="3">
    <source>
        <dbReference type="Proteomes" id="UP001189624"/>
    </source>
</evidence>
<name>A0AA86S8V0_9FABA</name>
<dbReference type="AlphaFoldDB" id="A0AA86S8V0"/>